<feature type="domain" description="Thioredoxin" evidence="1">
    <location>
        <begin position="1"/>
        <end position="91"/>
    </location>
</feature>
<protein>
    <submittedName>
        <fullName evidence="2">Thioredoxin</fullName>
    </submittedName>
</protein>
<dbReference type="InterPro" id="IPR036249">
    <property type="entry name" value="Thioredoxin-like_sf"/>
</dbReference>
<dbReference type="SUPFAM" id="SSF52833">
    <property type="entry name" value="Thioredoxin-like"/>
    <property type="match status" value="1"/>
</dbReference>
<gene>
    <name evidence="2" type="primary">trx</name>
    <name evidence="2" type="ORF">CIBIFOJE_00016</name>
</gene>
<organism evidence="2">
    <name type="scientific">Candidatus Methanophagaceae archaeon ANME-1 ERB6</name>
    <dbReference type="NCBI Taxonomy" id="2759912"/>
    <lineage>
        <taxon>Archaea</taxon>
        <taxon>Methanobacteriati</taxon>
        <taxon>Methanobacteriota</taxon>
        <taxon>Stenosarchaea group</taxon>
        <taxon>Methanomicrobia</taxon>
        <taxon>Candidatus Methanophagales</taxon>
        <taxon>Candidatus Methanophagaceae</taxon>
    </lineage>
</organism>
<name>A0A7G9YW49_9EURY</name>
<dbReference type="Pfam" id="PF00085">
    <property type="entry name" value="Thioredoxin"/>
    <property type="match status" value="1"/>
</dbReference>
<proteinExistence type="predicted"/>
<dbReference type="Gene3D" id="3.40.30.10">
    <property type="entry name" value="Glutaredoxin"/>
    <property type="match status" value="1"/>
</dbReference>
<sequence>MKILLFVSSHCPHCPAAEQILKKVVPDYYDHGLSLKKIRMKTKEGKKRSLEYNVRAIPTTLILDDNGNEIKRMVGVMSEDNLRASIEKLLGLRKSFLSRIFGGKNESKI</sequence>
<evidence type="ECO:0000259" key="1">
    <source>
        <dbReference type="PROSITE" id="PS51352"/>
    </source>
</evidence>
<dbReference type="InterPro" id="IPR011767">
    <property type="entry name" value="GLR_AS"/>
</dbReference>
<dbReference type="EMBL" id="MT631504">
    <property type="protein sequence ID" value="QNO52233.1"/>
    <property type="molecule type" value="Genomic_DNA"/>
</dbReference>
<dbReference type="InterPro" id="IPR013766">
    <property type="entry name" value="Thioredoxin_domain"/>
</dbReference>
<reference evidence="2" key="1">
    <citation type="submission" date="2020-06" db="EMBL/GenBank/DDBJ databases">
        <title>Unique genomic features of the anaerobic methanotrophic archaea.</title>
        <authorList>
            <person name="Chadwick G.L."/>
            <person name="Skennerton C.T."/>
            <person name="Laso-Perez R."/>
            <person name="Leu A.O."/>
            <person name="Speth D.R."/>
            <person name="Yu H."/>
            <person name="Morgan-Lang C."/>
            <person name="Hatzenpichler R."/>
            <person name="Goudeau D."/>
            <person name="Malmstrom R."/>
            <person name="Brazelton W.J."/>
            <person name="Woyke T."/>
            <person name="Hallam S.J."/>
            <person name="Tyson G.W."/>
            <person name="Wegener G."/>
            <person name="Boetius A."/>
            <person name="Orphan V."/>
        </authorList>
    </citation>
    <scope>NUCLEOTIDE SEQUENCE</scope>
</reference>
<dbReference type="PROSITE" id="PS00195">
    <property type="entry name" value="GLUTAREDOXIN_1"/>
    <property type="match status" value="1"/>
</dbReference>
<dbReference type="PROSITE" id="PS51352">
    <property type="entry name" value="THIOREDOXIN_2"/>
    <property type="match status" value="1"/>
</dbReference>
<dbReference type="CDD" id="cd02947">
    <property type="entry name" value="TRX_family"/>
    <property type="match status" value="1"/>
</dbReference>
<accession>A0A7G9YW49</accession>
<dbReference type="AlphaFoldDB" id="A0A7G9YW49"/>
<evidence type="ECO:0000313" key="2">
    <source>
        <dbReference type="EMBL" id="QNO52233.1"/>
    </source>
</evidence>